<evidence type="ECO:0000313" key="2">
    <source>
        <dbReference type="Proteomes" id="UP000265325"/>
    </source>
</evidence>
<evidence type="ECO:0008006" key="3">
    <source>
        <dbReference type="Google" id="ProtNLM"/>
    </source>
</evidence>
<name>A0A2P2GRB1_STREW</name>
<gene>
    <name evidence="1" type="ORF">VO63_13265</name>
</gene>
<dbReference type="OrthoDB" id="4338350at2"/>
<comment type="caution">
    <text evidence="1">The sequence shown here is derived from an EMBL/GenBank/DDBJ whole genome shotgun (WGS) entry which is preliminary data.</text>
</comment>
<accession>A0A2P2GRB1</accession>
<sequence length="222" mass="22148">MRQAGAMTTVQMGRATDRLLPLGAPEDGAWIAERAVRETLAAAAGTVRGTVPEPPRFRLAAAAAGAPFPVPPGGLPPGELGISVEFAAVAGRPLPELAGRLRTALLAAAEEAFGLVVAAVDLRVTELLDAPPDPVAPTAPAGGTSPAAPEDPAALAALAVEGVAALTDVYGGPVQRTGGDVRLELAVTAGRRALDVARAVRTAATAAAPEATTVTVVVSELR</sequence>
<organism evidence="1 2">
    <name type="scientific">Streptomyces showdoensis</name>
    <dbReference type="NCBI Taxonomy" id="68268"/>
    <lineage>
        <taxon>Bacteria</taxon>
        <taxon>Bacillati</taxon>
        <taxon>Actinomycetota</taxon>
        <taxon>Actinomycetes</taxon>
        <taxon>Kitasatosporales</taxon>
        <taxon>Streptomycetaceae</taxon>
        <taxon>Streptomyces</taxon>
    </lineage>
</organism>
<protein>
    <recommendedName>
        <fullName evidence="3">Nucleopolyhedrovirus P10 family protein</fullName>
    </recommendedName>
</protein>
<dbReference type="Proteomes" id="UP000265325">
    <property type="component" value="Unassembled WGS sequence"/>
</dbReference>
<keyword evidence="2" id="KW-1185">Reference proteome</keyword>
<reference evidence="1 2" key="1">
    <citation type="submission" date="2015-05" db="EMBL/GenBank/DDBJ databases">
        <title>Draft Genome assembly of Streptomyces showdoensis.</title>
        <authorList>
            <person name="Thapa K.K."/>
            <person name="Metsa-Ketela M."/>
        </authorList>
    </citation>
    <scope>NUCLEOTIDE SEQUENCE [LARGE SCALE GENOMIC DNA]</scope>
    <source>
        <strain evidence="1 2">ATCC 15227</strain>
    </source>
</reference>
<proteinExistence type="predicted"/>
<dbReference type="EMBL" id="LAQS01000017">
    <property type="protein sequence ID" value="KKZ73405.1"/>
    <property type="molecule type" value="Genomic_DNA"/>
</dbReference>
<dbReference type="AlphaFoldDB" id="A0A2P2GRB1"/>
<evidence type="ECO:0000313" key="1">
    <source>
        <dbReference type="EMBL" id="KKZ73405.1"/>
    </source>
</evidence>